<dbReference type="AlphaFoldDB" id="A0AAD7AF57"/>
<protein>
    <submittedName>
        <fullName evidence="2">Uncharacterized protein</fullName>
    </submittedName>
</protein>
<dbReference type="Proteomes" id="UP001218218">
    <property type="component" value="Unassembled WGS sequence"/>
</dbReference>
<evidence type="ECO:0000313" key="3">
    <source>
        <dbReference type="Proteomes" id="UP001218218"/>
    </source>
</evidence>
<organism evidence="2 3">
    <name type="scientific">Mycena albidolilacea</name>
    <dbReference type="NCBI Taxonomy" id="1033008"/>
    <lineage>
        <taxon>Eukaryota</taxon>
        <taxon>Fungi</taxon>
        <taxon>Dikarya</taxon>
        <taxon>Basidiomycota</taxon>
        <taxon>Agaricomycotina</taxon>
        <taxon>Agaricomycetes</taxon>
        <taxon>Agaricomycetidae</taxon>
        <taxon>Agaricales</taxon>
        <taxon>Marasmiineae</taxon>
        <taxon>Mycenaceae</taxon>
        <taxon>Mycena</taxon>
    </lineage>
</organism>
<feature type="compositionally biased region" description="Low complexity" evidence="1">
    <location>
        <begin position="20"/>
        <end position="33"/>
    </location>
</feature>
<sequence length="72" mass="7753">MKLLTALRFTSSMAEVTCGARGDAADDTCGAGAQRTRQSLWRPHPSQQIDRLGTAPRPRNQVRGRDGGGTNK</sequence>
<comment type="caution">
    <text evidence="2">The sequence shown here is derived from an EMBL/GenBank/DDBJ whole genome shotgun (WGS) entry which is preliminary data.</text>
</comment>
<accession>A0AAD7AF57</accession>
<dbReference type="EMBL" id="JARIHO010000009">
    <property type="protein sequence ID" value="KAJ7355957.1"/>
    <property type="molecule type" value="Genomic_DNA"/>
</dbReference>
<gene>
    <name evidence="2" type="ORF">DFH08DRAFT_854014</name>
</gene>
<keyword evidence="3" id="KW-1185">Reference proteome</keyword>
<feature type="region of interest" description="Disordered" evidence="1">
    <location>
        <begin position="20"/>
        <end position="72"/>
    </location>
</feature>
<evidence type="ECO:0000256" key="1">
    <source>
        <dbReference type="SAM" id="MobiDB-lite"/>
    </source>
</evidence>
<reference evidence="2" key="1">
    <citation type="submission" date="2023-03" db="EMBL/GenBank/DDBJ databases">
        <title>Massive genome expansion in bonnet fungi (Mycena s.s.) driven by repeated elements and novel gene families across ecological guilds.</title>
        <authorList>
            <consortium name="Lawrence Berkeley National Laboratory"/>
            <person name="Harder C.B."/>
            <person name="Miyauchi S."/>
            <person name="Viragh M."/>
            <person name="Kuo A."/>
            <person name="Thoen E."/>
            <person name="Andreopoulos B."/>
            <person name="Lu D."/>
            <person name="Skrede I."/>
            <person name="Drula E."/>
            <person name="Henrissat B."/>
            <person name="Morin E."/>
            <person name="Kohler A."/>
            <person name="Barry K."/>
            <person name="LaButti K."/>
            <person name="Morin E."/>
            <person name="Salamov A."/>
            <person name="Lipzen A."/>
            <person name="Mereny Z."/>
            <person name="Hegedus B."/>
            <person name="Baldrian P."/>
            <person name="Stursova M."/>
            <person name="Weitz H."/>
            <person name="Taylor A."/>
            <person name="Grigoriev I.V."/>
            <person name="Nagy L.G."/>
            <person name="Martin F."/>
            <person name="Kauserud H."/>
        </authorList>
    </citation>
    <scope>NUCLEOTIDE SEQUENCE</scope>
    <source>
        <strain evidence="2">CBHHK002</strain>
    </source>
</reference>
<proteinExistence type="predicted"/>
<evidence type="ECO:0000313" key="2">
    <source>
        <dbReference type="EMBL" id="KAJ7355957.1"/>
    </source>
</evidence>
<name>A0AAD7AF57_9AGAR</name>
<feature type="compositionally biased region" description="Polar residues" evidence="1">
    <location>
        <begin position="35"/>
        <end position="49"/>
    </location>
</feature>